<keyword evidence="2" id="KW-1185">Reference proteome</keyword>
<accession>A0A7W7FV69</accession>
<evidence type="ECO:0000313" key="2">
    <source>
        <dbReference type="Proteomes" id="UP000533598"/>
    </source>
</evidence>
<dbReference type="AlphaFoldDB" id="A0A7W7FV69"/>
<dbReference type="EMBL" id="JACHMH010000001">
    <property type="protein sequence ID" value="MBB4680106.1"/>
    <property type="molecule type" value="Genomic_DNA"/>
</dbReference>
<reference evidence="1 2" key="1">
    <citation type="submission" date="2020-08" db="EMBL/GenBank/DDBJ databases">
        <title>Sequencing the genomes of 1000 actinobacteria strains.</title>
        <authorList>
            <person name="Klenk H.-P."/>
        </authorList>
    </citation>
    <scope>NUCLEOTIDE SEQUENCE [LARGE SCALE GENOMIC DNA]</scope>
    <source>
        <strain evidence="1 2">DSM 44230</strain>
    </source>
</reference>
<dbReference type="Proteomes" id="UP000533598">
    <property type="component" value="Unassembled WGS sequence"/>
</dbReference>
<gene>
    <name evidence="1" type="ORF">HNR67_006224</name>
</gene>
<dbReference type="RefSeq" id="WP_185005777.1">
    <property type="nucleotide sequence ID" value="NZ_BAAAUI010000020.1"/>
</dbReference>
<protein>
    <submittedName>
        <fullName evidence="1">Uncharacterized protein</fullName>
    </submittedName>
</protein>
<evidence type="ECO:0000313" key="1">
    <source>
        <dbReference type="EMBL" id="MBB4680106.1"/>
    </source>
</evidence>
<organism evidence="1 2">
    <name type="scientific">Crossiella cryophila</name>
    <dbReference type="NCBI Taxonomy" id="43355"/>
    <lineage>
        <taxon>Bacteria</taxon>
        <taxon>Bacillati</taxon>
        <taxon>Actinomycetota</taxon>
        <taxon>Actinomycetes</taxon>
        <taxon>Pseudonocardiales</taxon>
        <taxon>Pseudonocardiaceae</taxon>
        <taxon>Crossiella</taxon>
    </lineage>
</organism>
<sequence length="82" mass="8982">MDRAGRRVVAVSARWADKPDARFPSERRYLLCSPETGLVLAVDDVALAVNTESTGVAVPTPSTVGYELWDDTAYVRDSQSRP</sequence>
<proteinExistence type="predicted"/>
<comment type="caution">
    <text evidence="1">The sequence shown here is derived from an EMBL/GenBank/DDBJ whole genome shotgun (WGS) entry which is preliminary data.</text>
</comment>
<name>A0A7W7FV69_9PSEU</name>